<dbReference type="SUPFAM" id="SSF48208">
    <property type="entry name" value="Six-hairpin glycosidases"/>
    <property type="match status" value="1"/>
</dbReference>
<dbReference type="PANTHER" id="PTHR15108">
    <property type="entry name" value="N-ACYLGLUCOSAMINE-2-EPIMERASE"/>
    <property type="match status" value="1"/>
</dbReference>
<dbReference type="EMBL" id="CP017812">
    <property type="protein sequence ID" value="AOZ72379.1"/>
    <property type="molecule type" value="Genomic_DNA"/>
</dbReference>
<reference evidence="3 4" key="1">
    <citation type="submission" date="2016-10" db="EMBL/GenBank/DDBJ databases">
        <title>Actinomyces aegypiusis sp. nov., isolated from the Aegypius monachus in Qinghai Tibet Plateau China.</title>
        <authorList>
            <person name="Wang Y."/>
        </authorList>
    </citation>
    <scope>NUCLEOTIDE SEQUENCE [LARGE SCALE GENOMIC DNA]</scope>
    <source>
        <strain evidence="3 4">VUL4_3</strain>
    </source>
</reference>
<dbReference type="GO" id="GO:0016853">
    <property type="term" value="F:isomerase activity"/>
    <property type="evidence" value="ECO:0007669"/>
    <property type="project" value="UniProtKB-KW"/>
</dbReference>
<comment type="similarity">
    <text evidence="1">Belongs to the N-acylglucosamine 2-epimerase family.</text>
</comment>
<organism evidence="3 4">
    <name type="scientific">Boudabousia tangfeifanii</name>
    <dbReference type="NCBI Taxonomy" id="1912795"/>
    <lineage>
        <taxon>Bacteria</taxon>
        <taxon>Bacillati</taxon>
        <taxon>Actinomycetota</taxon>
        <taxon>Actinomycetes</taxon>
        <taxon>Actinomycetales</taxon>
        <taxon>Actinomycetaceae</taxon>
        <taxon>Boudabousia</taxon>
    </lineage>
</organism>
<dbReference type="STRING" id="1912795.BK816_02915"/>
<dbReference type="Proteomes" id="UP000176288">
    <property type="component" value="Chromosome"/>
</dbReference>
<evidence type="ECO:0008006" key="5">
    <source>
        <dbReference type="Google" id="ProtNLM"/>
    </source>
</evidence>
<dbReference type="GO" id="GO:0005975">
    <property type="term" value="P:carbohydrate metabolic process"/>
    <property type="evidence" value="ECO:0007669"/>
    <property type="project" value="InterPro"/>
</dbReference>
<dbReference type="Pfam" id="PF07221">
    <property type="entry name" value="GlcNAc_2-epim"/>
    <property type="match status" value="1"/>
</dbReference>
<accession>A0A1D9MJL4</accession>
<dbReference type="OrthoDB" id="9806359at2"/>
<dbReference type="InterPro" id="IPR008928">
    <property type="entry name" value="6-hairpin_glycosidase_sf"/>
</dbReference>
<dbReference type="RefSeq" id="WP_071163845.1">
    <property type="nucleotide sequence ID" value="NZ_CP017812.1"/>
</dbReference>
<evidence type="ECO:0000256" key="1">
    <source>
        <dbReference type="ARBA" id="ARBA00008558"/>
    </source>
</evidence>
<gene>
    <name evidence="3" type="ORF">BK816_02915</name>
</gene>
<evidence type="ECO:0000313" key="4">
    <source>
        <dbReference type="Proteomes" id="UP000176288"/>
    </source>
</evidence>
<keyword evidence="2" id="KW-0413">Isomerase</keyword>
<sequence>MMEQNSSVLSYSSPDFVQWLESEFWELAKFGAKAKTENGFGYLNEDGTIDLSKGAQLWINARMTHIACLAVLKGDESYRSMAEHGLSALLGPFRDAKYGGWYSEIPAMGPVEDQLTDKEAYAHAFVLLAACSLSAAQIPGADELLELALTDQDVHWWDEESQMVFDAYSHDFSQVRQYRGANANMHTVEAYLAAADTTRNGLWLKRAAAITKRMVSQAQSHNWLLPEHYDASWTPQLDYNRENPADPFRPFGATIGHSFEWIRLCAQLEIANWKLEHDLSPDKKLTQEPVNDELKEDLAELITKLWQWYLVTKKVGYQAAVNSGFVYTVDWEGTPVVTARMHWVICEAVSCGETLRRLCLEPETQVELSEDLALWWRLVQEQFVKEPGRWRHEVNAQGLPQITTWEGMPDVYHAGQAVLLPTISLDPVFAWALRN</sequence>
<name>A0A1D9MJL4_9ACTO</name>
<dbReference type="AlphaFoldDB" id="A0A1D9MJL4"/>
<protein>
    <recommendedName>
        <fullName evidence="5">N-acyl-D-glucosamine 2-epimerase</fullName>
    </recommendedName>
</protein>
<proteinExistence type="inferred from homology"/>
<evidence type="ECO:0000313" key="3">
    <source>
        <dbReference type="EMBL" id="AOZ72379.1"/>
    </source>
</evidence>
<dbReference type="InterPro" id="IPR010819">
    <property type="entry name" value="AGE/CE"/>
</dbReference>
<dbReference type="InterPro" id="IPR012341">
    <property type="entry name" value="6hp_glycosidase-like_sf"/>
</dbReference>
<evidence type="ECO:0000256" key="2">
    <source>
        <dbReference type="ARBA" id="ARBA00023235"/>
    </source>
</evidence>
<dbReference type="Gene3D" id="1.50.10.10">
    <property type="match status" value="1"/>
</dbReference>
<dbReference type="KEGG" id="avu:BK816_02915"/>
<keyword evidence="4" id="KW-1185">Reference proteome</keyword>